<feature type="compositionally biased region" description="Gly residues" evidence="1">
    <location>
        <begin position="85"/>
        <end position="103"/>
    </location>
</feature>
<sequence>MIVSVSLVSCKPTRKVNRADVVGWLEPVLALVCQAARLEHHHIRELAAMEGTLSSLTVSGAEAEDVAERSGTDTNESGVEMAPPHGGGRGGRGAGRGGRGGRGATTRPAASWSDADVSEFFRFRYAELADNFKRHQAHQISSTLSVNQIKLFTDQQCQSKENIYNVKISIDKSPY</sequence>
<reference evidence="2 3" key="1">
    <citation type="journal article" date="2017" name="Genome Biol. Evol.">
        <title>Phytophthora megakarya and P. palmivora, closely related causal agents of cacao black pod rot, underwent increases in genome sizes and gene numbers by different mechanisms.</title>
        <authorList>
            <person name="Ali S.S."/>
            <person name="Shao J."/>
            <person name="Lary D.J."/>
            <person name="Kronmiller B."/>
            <person name="Shen D."/>
            <person name="Strem M.D."/>
            <person name="Amoako-Attah I."/>
            <person name="Akrofi A.Y."/>
            <person name="Begoude B.A."/>
            <person name="Ten Hoopen G.M."/>
            <person name="Coulibaly K."/>
            <person name="Kebe B.I."/>
            <person name="Melnick R.L."/>
            <person name="Guiltinan M.J."/>
            <person name="Tyler B.M."/>
            <person name="Meinhardt L.W."/>
            <person name="Bailey B.A."/>
        </authorList>
    </citation>
    <scope>NUCLEOTIDE SEQUENCE [LARGE SCALE GENOMIC DNA]</scope>
    <source>
        <strain evidence="3">sbr112.9</strain>
    </source>
</reference>
<evidence type="ECO:0000313" key="2">
    <source>
        <dbReference type="EMBL" id="POM66475.1"/>
    </source>
</evidence>
<gene>
    <name evidence="2" type="ORF">PHPALM_17659</name>
</gene>
<keyword evidence="3" id="KW-1185">Reference proteome</keyword>
<feature type="region of interest" description="Disordered" evidence="1">
    <location>
        <begin position="59"/>
        <end position="110"/>
    </location>
</feature>
<comment type="caution">
    <text evidence="2">The sequence shown here is derived from an EMBL/GenBank/DDBJ whole genome shotgun (WGS) entry which is preliminary data.</text>
</comment>
<name>A0A2P4XLN7_9STRA</name>
<protein>
    <submittedName>
        <fullName evidence="2">Uncharacterized protein</fullName>
    </submittedName>
</protein>
<dbReference type="EMBL" id="NCKW01009606">
    <property type="protein sequence ID" value="POM66475.1"/>
    <property type="molecule type" value="Genomic_DNA"/>
</dbReference>
<evidence type="ECO:0000313" key="3">
    <source>
        <dbReference type="Proteomes" id="UP000237271"/>
    </source>
</evidence>
<dbReference type="AlphaFoldDB" id="A0A2P4XLN7"/>
<proteinExistence type="predicted"/>
<evidence type="ECO:0000256" key="1">
    <source>
        <dbReference type="SAM" id="MobiDB-lite"/>
    </source>
</evidence>
<accession>A0A2P4XLN7</accession>
<organism evidence="2 3">
    <name type="scientific">Phytophthora palmivora</name>
    <dbReference type="NCBI Taxonomy" id="4796"/>
    <lineage>
        <taxon>Eukaryota</taxon>
        <taxon>Sar</taxon>
        <taxon>Stramenopiles</taxon>
        <taxon>Oomycota</taxon>
        <taxon>Peronosporomycetes</taxon>
        <taxon>Peronosporales</taxon>
        <taxon>Peronosporaceae</taxon>
        <taxon>Phytophthora</taxon>
    </lineage>
</organism>
<dbReference type="OrthoDB" id="129189at2759"/>
<dbReference type="Proteomes" id="UP000237271">
    <property type="component" value="Unassembled WGS sequence"/>
</dbReference>